<keyword evidence="7" id="KW-1133">Transmembrane helix</keyword>
<keyword evidence="7" id="KW-0472">Membrane</keyword>
<keyword evidence="3" id="KW-0560">Oxidoreductase</keyword>
<evidence type="ECO:0000256" key="2">
    <source>
        <dbReference type="ARBA" id="ARBA00022729"/>
    </source>
</evidence>
<evidence type="ECO:0000313" key="9">
    <source>
        <dbReference type="EMBL" id="THF75628.1"/>
    </source>
</evidence>
<dbReference type="InterPro" id="IPR012336">
    <property type="entry name" value="Thioredoxin-like_fold"/>
</dbReference>
<evidence type="ECO:0000256" key="1">
    <source>
        <dbReference type="ARBA" id="ARBA00005791"/>
    </source>
</evidence>
<dbReference type="AlphaFoldDB" id="A0A4S4BLH2"/>
<accession>A0A4S4BLH2</accession>
<dbReference type="EMBL" id="SSOB01000030">
    <property type="protein sequence ID" value="THF75628.1"/>
    <property type="molecule type" value="Genomic_DNA"/>
</dbReference>
<gene>
    <name evidence="9" type="ORF">E6C55_21470</name>
</gene>
<feature type="domain" description="Thioredoxin-like fold" evidence="8">
    <location>
        <begin position="73"/>
        <end position="232"/>
    </location>
</feature>
<feature type="transmembrane region" description="Helical" evidence="7">
    <location>
        <begin position="39"/>
        <end position="58"/>
    </location>
</feature>
<dbReference type="OrthoDB" id="117402at2"/>
<dbReference type="InterPro" id="IPR036249">
    <property type="entry name" value="Thioredoxin-like_sf"/>
</dbReference>
<organism evidence="9 10">
    <name type="scientific">Cohnella fermenti</name>
    <dbReference type="NCBI Taxonomy" id="2565925"/>
    <lineage>
        <taxon>Bacteria</taxon>
        <taxon>Bacillati</taxon>
        <taxon>Bacillota</taxon>
        <taxon>Bacilli</taxon>
        <taxon>Bacillales</taxon>
        <taxon>Paenibacillaceae</taxon>
        <taxon>Cohnella</taxon>
    </lineage>
</organism>
<evidence type="ECO:0000256" key="5">
    <source>
        <dbReference type="ARBA" id="ARBA00023284"/>
    </source>
</evidence>
<keyword evidence="5" id="KW-0676">Redox-active center</keyword>
<evidence type="ECO:0000256" key="4">
    <source>
        <dbReference type="ARBA" id="ARBA00023157"/>
    </source>
</evidence>
<dbReference type="SUPFAM" id="SSF52833">
    <property type="entry name" value="Thioredoxin-like"/>
    <property type="match status" value="1"/>
</dbReference>
<evidence type="ECO:0000256" key="3">
    <source>
        <dbReference type="ARBA" id="ARBA00023002"/>
    </source>
</evidence>
<dbReference type="Gene3D" id="3.40.30.10">
    <property type="entry name" value="Glutaredoxin"/>
    <property type="match status" value="1"/>
</dbReference>
<evidence type="ECO:0000256" key="7">
    <source>
        <dbReference type="SAM" id="Phobius"/>
    </source>
</evidence>
<dbReference type="Proteomes" id="UP000310636">
    <property type="component" value="Unassembled WGS sequence"/>
</dbReference>
<keyword evidence="7" id="KW-0812">Transmembrane</keyword>
<feature type="region of interest" description="Disordered" evidence="6">
    <location>
        <begin position="7"/>
        <end position="30"/>
    </location>
</feature>
<protein>
    <submittedName>
        <fullName evidence="9">DsbA family protein</fullName>
    </submittedName>
</protein>
<dbReference type="GO" id="GO:0016491">
    <property type="term" value="F:oxidoreductase activity"/>
    <property type="evidence" value="ECO:0007669"/>
    <property type="project" value="UniProtKB-KW"/>
</dbReference>
<sequence>MAICRRKGRESLQQKSQKKAEERKRKEQLKKQKQQRMRIIMWATAAAFVVLIALLIIFKPADKPLALDYDNAPLLGSEDAPVKLAEFGDFKCPACQYFTLNVLPEIQEKYIDTGKVSLSFFNYTIITGSGPAALAAQSVYHQNNDAFWTYYEALYKNQPDESIDWATTDYLVDLAKSLELDIDYDLLKSDIDNKTYQDVIDKQNNLARSEQFPGTPAVLVDGERLDDSVSLDPAKFLQRIEEAVAAAE</sequence>
<evidence type="ECO:0000256" key="6">
    <source>
        <dbReference type="SAM" id="MobiDB-lite"/>
    </source>
</evidence>
<keyword evidence="2" id="KW-0732">Signal</keyword>
<reference evidence="9 10" key="1">
    <citation type="submission" date="2019-04" db="EMBL/GenBank/DDBJ databases">
        <title>Cohnella sp. nov. isolated from preserved vegetables.</title>
        <authorList>
            <person name="Lin S.-Y."/>
            <person name="Hung M.-H."/>
            <person name="Young C.-C."/>
        </authorList>
    </citation>
    <scope>NUCLEOTIDE SEQUENCE [LARGE SCALE GENOMIC DNA]</scope>
    <source>
        <strain evidence="9 10">CC-MHH1044</strain>
    </source>
</reference>
<dbReference type="Pfam" id="PF13462">
    <property type="entry name" value="Thioredoxin_4"/>
    <property type="match status" value="1"/>
</dbReference>
<dbReference type="PANTHER" id="PTHR13887:SF14">
    <property type="entry name" value="DISULFIDE BOND FORMATION PROTEIN D"/>
    <property type="match status" value="1"/>
</dbReference>
<evidence type="ECO:0000313" key="10">
    <source>
        <dbReference type="Proteomes" id="UP000310636"/>
    </source>
</evidence>
<name>A0A4S4BLH2_9BACL</name>
<proteinExistence type="inferred from homology"/>
<comment type="caution">
    <text evidence="9">The sequence shown here is derived from an EMBL/GenBank/DDBJ whole genome shotgun (WGS) entry which is preliminary data.</text>
</comment>
<dbReference type="PANTHER" id="PTHR13887">
    <property type="entry name" value="GLUTATHIONE S-TRANSFERASE KAPPA"/>
    <property type="match status" value="1"/>
</dbReference>
<evidence type="ECO:0000259" key="8">
    <source>
        <dbReference type="Pfam" id="PF13462"/>
    </source>
</evidence>
<comment type="similarity">
    <text evidence="1">Belongs to the thioredoxin family. DsbA subfamily.</text>
</comment>
<keyword evidence="4" id="KW-1015">Disulfide bond</keyword>
<keyword evidence="10" id="KW-1185">Reference proteome</keyword>